<name>A0A9N8E2S7_9STRA</name>
<keyword evidence="7 14" id="KW-0675">Receptor</keyword>
<dbReference type="Proteomes" id="UP001153069">
    <property type="component" value="Unassembled WGS sequence"/>
</dbReference>
<comment type="caution">
    <text evidence="14">The sequence shown here is derived from an EMBL/GenBank/DDBJ whole genome shotgun (WGS) entry which is preliminary data.</text>
</comment>
<keyword evidence="15" id="KW-1185">Reference proteome</keyword>
<evidence type="ECO:0000256" key="2">
    <source>
        <dbReference type="ARBA" id="ARBA00022448"/>
    </source>
</evidence>
<evidence type="ECO:0000256" key="11">
    <source>
        <dbReference type="SAM" id="MobiDB-lite"/>
    </source>
</evidence>
<evidence type="ECO:0000256" key="6">
    <source>
        <dbReference type="ARBA" id="ARBA00023136"/>
    </source>
</evidence>
<reference evidence="14" key="1">
    <citation type="submission" date="2020-06" db="EMBL/GenBank/DDBJ databases">
        <authorList>
            <consortium name="Plant Systems Biology data submission"/>
        </authorList>
    </citation>
    <scope>NUCLEOTIDE SEQUENCE</scope>
    <source>
        <strain evidence="14">D6</strain>
    </source>
</reference>
<evidence type="ECO:0000256" key="12">
    <source>
        <dbReference type="SAM" id="SignalP"/>
    </source>
</evidence>
<evidence type="ECO:0000256" key="4">
    <source>
        <dbReference type="ARBA" id="ARBA00022989"/>
    </source>
</evidence>
<evidence type="ECO:0000256" key="10">
    <source>
        <dbReference type="ARBA" id="ARBA00023303"/>
    </source>
</evidence>
<evidence type="ECO:0000259" key="13">
    <source>
        <dbReference type="Pfam" id="PF00060"/>
    </source>
</evidence>
<accession>A0A9N8E2S7</accession>
<evidence type="ECO:0000256" key="5">
    <source>
        <dbReference type="ARBA" id="ARBA00023065"/>
    </source>
</evidence>
<keyword evidence="8" id="KW-0325">Glycoprotein</keyword>
<feature type="domain" description="Ionotropic glutamate receptor C-terminal" evidence="13">
    <location>
        <begin position="164"/>
        <end position="470"/>
    </location>
</feature>
<dbReference type="InterPro" id="IPR015683">
    <property type="entry name" value="Ionotropic_Glu_rcpt"/>
</dbReference>
<keyword evidence="4" id="KW-1133">Transmembrane helix</keyword>
<keyword evidence="5" id="KW-0406">Ion transport</keyword>
<proteinExistence type="predicted"/>
<dbReference type="OrthoDB" id="5984008at2759"/>
<evidence type="ECO:0000256" key="9">
    <source>
        <dbReference type="ARBA" id="ARBA00023286"/>
    </source>
</evidence>
<evidence type="ECO:0000313" key="15">
    <source>
        <dbReference type="Proteomes" id="UP001153069"/>
    </source>
</evidence>
<feature type="chain" id="PRO_5040427092" evidence="12">
    <location>
        <begin position="27"/>
        <end position="696"/>
    </location>
</feature>
<keyword evidence="3" id="KW-0812">Transmembrane</keyword>
<dbReference type="Gene3D" id="1.10.287.70">
    <property type="match status" value="1"/>
</dbReference>
<keyword evidence="9" id="KW-1071">Ligand-gated ion channel</keyword>
<keyword evidence="12" id="KW-0732">Signal</keyword>
<evidence type="ECO:0000256" key="7">
    <source>
        <dbReference type="ARBA" id="ARBA00023170"/>
    </source>
</evidence>
<dbReference type="PANTHER" id="PTHR18966">
    <property type="entry name" value="IONOTROPIC GLUTAMATE RECEPTOR"/>
    <property type="match status" value="1"/>
</dbReference>
<evidence type="ECO:0000256" key="8">
    <source>
        <dbReference type="ARBA" id="ARBA00023180"/>
    </source>
</evidence>
<dbReference type="AlphaFoldDB" id="A0A9N8E2S7"/>
<feature type="compositionally biased region" description="Polar residues" evidence="11">
    <location>
        <begin position="421"/>
        <end position="430"/>
    </location>
</feature>
<feature type="region of interest" description="Disordered" evidence="11">
    <location>
        <begin position="421"/>
        <end position="451"/>
    </location>
</feature>
<organism evidence="14 15">
    <name type="scientific">Seminavis robusta</name>
    <dbReference type="NCBI Taxonomy" id="568900"/>
    <lineage>
        <taxon>Eukaryota</taxon>
        <taxon>Sar</taxon>
        <taxon>Stramenopiles</taxon>
        <taxon>Ochrophyta</taxon>
        <taxon>Bacillariophyta</taxon>
        <taxon>Bacillariophyceae</taxon>
        <taxon>Bacillariophycidae</taxon>
        <taxon>Naviculales</taxon>
        <taxon>Naviculaceae</taxon>
        <taxon>Seminavis</taxon>
    </lineage>
</organism>
<evidence type="ECO:0000256" key="3">
    <source>
        <dbReference type="ARBA" id="ARBA00022692"/>
    </source>
</evidence>
<keyword evidence="2" id="KW-0813">Transport</keyword>
<keyword evidence="10" id="KW-0407">Ion channel</keyword>
<evidence type="ECO:0000256" key="1">
    <source>
        <dbReference type="ARBA" id="ARBA00004141"/>
    </source>
</evidence>
<dbReference type="EMBL" id="CAICTM010000467">
    <property type="protein sequence ID" value="CAB9511115.1"/>
    <property type="molecule type" value="Genomic_DNA"/>
</dbReference>
<dbReference type="InterPro" id="IPR001320">
    <property type="entry name" value="Iontro_rcpt_C"/>
</dbReference>
<feature type="compositionally biased region" description="Low complexity" evidence="11">
    <location>
        <begin position="438"/>
        <end position="451"/>
    </location>
</feature>
<dbReference type="GO" id="GO:0015276">
    <property type="term" value="F:ligand-gated monoatomic ion channel activity"/>
    <property type="evidence" value="ECO:0007669"/>
    <property type="project" value="InterPro"/>
</dbReference>
<keyword evidence="6" id="KW-0472">Membrane</keyword>
<feature type="signal peptide" evidence="12">
    <location>
        <begin position="1"/>
        <end position="26"/>
    </location>
</feature>
<comment type="subcellular location">
    <subcellularLocation>
        <location evidence="1">Membrane</location>
        <topology evidence="1">Multi-pass membrane protein</topology>
    </subcellularLocation>
</comment>
<dbReference type="GO" id="GO:0016020">
    <property type="term" value="C:membrane"/>
    <property type="evidence" value="ECO:0007669"/>
    <property type="project" value="UniProtKB-SubCell"/>
</dbReference>
<protein>
    <submittedName>
        <fullName evidence="14">Receptor subunit 1</fullName>
    </submittedName>
</protein>
<dbReference type="Pfam" id="PF00060">
    <property type="entry name" value="Lig_chan"/>
    <property type="match status" value="1"/>
</dbReference>
<dbReference type="SUPFAM" id="SSF53850">
    <property type="entry name" value="Periplasmic binding protein-like II"/>
    <property type="match status" value="1"/>
</dbReference>
<gene>
    <name evidence="14" type="ORF">SEMRO_468_G149240.1</name>
</gene>
<evidence type="ECO:0000313" key="14">
    <source>
        <dbReference type="EMBL" id="CAB9511115.1"/>
    </source>
</evidence>
<sequence>MNRGVPTFALLLVALIVASLPCIAQAKGGEIGQIPVLNLGGDFAGGNARQNICDRYEDFATGKTQLRDALSRMKLHALLMNDEFLSYTAKEGLSPEDPGIIAEIMDVLAERANFTWRDSFGVMEETSFSNKSWTERLIWSVENFDIAVSCNVNLLNWAKPFEPAVWAVILMTIILSAAVYQLIEQLSDEREDRSWFQWFSDNLYLSSLSFTQNFEYAPNSVAGRIFGVSTGVWALVITATYTANLASLFVETQRPSVVIDSVEQAVLLGVPICTWEGTNQHEFVSNKYQKAILVPKPSQRELYKALRRGECGLAVGYRDSWLTYEKQSLYNPDCDLEWVGRQIKTIKSGFAVKADAGDLCSSFTRDVLNVHFVEFLNEGGLDRLWEKHRSKSQDLNCAAADEGTGTVSIFDGRRRRLGANVSSVASSTPGNHRRLKAAARAAASSTSSDGSSYDALSMHQMIGTFALHWISMTFALLVSVVAKYYSKWEKKELAKQGLEREQQTFRKHGPIVGMPPRANTFVIRNVNGKSNQPTDTVEATRKEIAEMLKRQDSNAQRERFLALEETRKEISEMLKRPSSGRSLDQRSRDARRERLLASQCTQATYSHESLLTELQLSNDDMQPSEPDTNVPLRDGCGGLSQKAGLTEGQQLFENKLENVETRMGTMDDKMEMLLTMLKQQNDLILDMRSQLHSLQS</sequence>